<gene>
    <name evidence="1" type="ORF">SAMN06269250_4219</name>
</gene>
<dbReference type="EMBL" id="OCNH01000003">
    <property type="protein sequence ID" value="SOD92842.1"/>
    <property type="molecule type" value="Genomic_DNA"/>
</dbReference>
<name>A0A286GBG9_9BACT</name>
<evidence type="ECO:0000313" key="1">
    <source>
        <dbReference type="EMBL" id="SOD92842.1"/>
    </source>
</evidence>
<proteinExistence type="predicted"/>
<dbReference type="OrthoDB" id="5177801at2"/>
<keyword evidence="2" id="KW-1185">Reference proteome</keyword>
<dbReference type="RefSeq" id="WP_097128052.1">
    <property type="nucleotide sequence ID" value="NZ_OCNH01000003.1"/>
</dbReference>
<evidence type="ECO:0000313" key="2">
    <source>
        <dbReference type="Proteomes" id="UP000219452"/>
    </source>
</evidence>
<organism evidence="1 2">
    <name type="scientific">Spirosoma fluviale</name>
    <dbReference type="NCBI Taxonomy" id="1597977"/>
    <lineage>
        <taxon>Bacteria</taxon>
        <taxon>Pseudomonadati</taxon>
        <taxon>Bacteroidota</taxon>
        <taxon>Cytophagia</taxon>
        <taxon>Cytophagales</taxon>
        <taxon>Cytophagaceae</taxon>
        <taxon>Spirosoma</taxon>
    </lineage>
</organism>
<dbReference type="AlphaFoldDB" id="A0A286GBG9"/>
<sequence>MAESTTSRYKRLFELRILHHYWLDNGSTLFDLLDDAVKVRRLLTYDVRQLISLTPTESTQKTLKKLGGIYRATTLGCVVAVPDGTPVPADTRFDLILTVQDPAFFQYTALTLSRQTIREYYNRASDGYDRYKTGVPVLSNLTGISRTINGVKSLFLSKEIPTLAASANAKVESLARSGAKLVQLTSSQPDATTQQLAAQANTQPVYLHQDDVPLIDAPPALSEFPPTGLRGIQLSAEIPDNVYTLVRITAERPGDADFSCVVNGLPKAVPPVFEIRFKNRSTIWQYIDKRTGDLLSTEPDPLPLTLFSEDNNTRLKPSPDSIQLSADPDDAEKITGLFSQILK</sequence>
<dbReference type="Proteomes" id="UP000219452">
    <property type="component" value="Unassembled WGS sequence"/>
</dbReference>
<protein>
    <submittedName>
        <fullName evidence="1">Uncharacterized protein</fullName>
    </submittedName>
</protein>
<accession>A0A286GBG9</accession>
<reference evidence="2" key="1">
    <citation type="submission" date="2017-09" db="EMBL/GenBank/DDBJ databases">
        <authorList>
            <person name="Varghese N."/>
            <person name="Submissions S."/>
        </authorList>
    </citation>
    <scope>NUCLEOTIDE SEQUENCE [LARGE SCALE GENOMIC DNA]</scope>
    <source>
        <strain evidence="2">DSM 29961</strain>
    </source>
</reference>